<dbReference type="eggNOG" id="ENOG50345C3">
    <property type="taxonomic scope" value="Bacteria"/>
</dbReference>
<evidence type="ECO:0000313" key="2">
    <source>
        <dbReference type="Proteomes" id="UP000007102"/>
    </source>
</evidence>
<dbReference type="InParanoid" id="F0S165"/>
<keyword evidence="2" id="KW-1185">Reference proteome</keyword>
<evidence type="ECO:0000313" key="1">
    <source>
        <dbReference type="EMBL" id="ADY73943.1"/>
    </source>
</evidence>
<dbReference type="InterPro" id="IPR032587">
    <property type="entry name" value="DUF4911"/>
</dbReference>
<evidence type="ECO:0008006" key="3">
    <source>
        <dbReference type="Google" id="ProtNLM"/>
    </source>
</evidence>
<dbReference type="EMBL" id="CP002543">
    <property type="protein sequence ID" value="ADY73943.1"/>
    <property type="molecule type" value="Genomic_DNA"/>
</dbReference>
<reference evidence="2" key="2">
    <citation type="submission" date="2011-02" db="EMBL/GenBank/DDBJ databases">
        <title>The complete genome of Desulfurobacterium thermolithotrophum DSM 11699.</title>
        <authorList>
            <consortium name="US DOE Joint Genome Institute (JGI-PGF)"/>
            <person name="Lucas S."/>
            <person name="Copeland A."/>
            <person name="Lapidus A."/>
            <person name="Bruce D."/>
            <person name="Goodwin L."/>
            <person name="Pitluck S."/>
            <person name="Kyrpides N."/>
            <person name="Mavromatis K."/>
            <person name="Pagani I."/>
            <person name="Ivanova N."/>
            <person name="Mikhailova N."/>
            <person name="Daligault H."/>
            <person name="Detter J.C."/>
            <person name="Tapia R."/>
            <person name="Han C."/>
            <person name="Land M."/>
            <person name="Hauser L."/>
            <person name="Markowitz V."/>
            <person name="Cheng J.-F."/>
            <person name="Hugenholtz P."/>
            <person name="Woyke T."/>
            <person name="Wu D."/>
            <person name="Spring S."/>
            <person name="Brambilla E."/>
            <person name="Klenk H.-P."/>
            <person name="Eisen J.A."/>
        </authorList>
    </citation>
    <scope>NUCLEOTIDE SEQUENCE [LARGE SCALE GENOMIC DNA]</scope>
    <source>
        <strain evidence="2">DSM 11699 / BSA</strain>
    </source>
</reference>
<dbReference type="Pfam" id="PF16256">
    <property type="entry name" value="DUF4911"/>
    <property type="match status" value="1"/>
</dbReference>
<dbReference type="AlphaFoldDB" id="F0S165"/>
<dbReference type="STRING" id="868864.Dester_1308"/>
<dbReference type="Proteomes" id="UP000007102">
    <property type="component" value="Chromosome"/>
</dbReference>
<sequence>MKKAIMKGRNLLCKVDVKDIAFLNAIFEWYHEVATVRTKDRKEGLIELWIAPTFYEDALKAIDYLKSGGFVKKFEIVKEVGDDWHKE</sequence>
<protein>
    <recommendedName>
        <fullName evidence="3">DUF4911 domain-containing protein</fullName>
    </recommendedName>
</protein>
<reference evidence="1 2" key="1">
    <citation type="journal article" date="2011" name="Stand. Genomic Sci.">
        <title>Complete genome sequence of the thermophilic sulfur-reducer Desulfurobacterium thermolithotrophum type strain (BSA(T)) from a deep-sea hydrothermal vent.</title>
        <authorList>
            <person name="Goker M."/>
            <person name="Daligault H."/>
            <person name="Mwirichia R."/>
            <person name="Lapidus A."/>
            <person name="Lucas S."/>
            <person name="Deshpande S."/>
            <person name="Pagani I."/>
            <person name="Tapia R."/>
            <person name="Cheng J.F."/>
            <person name="Goodwin L."/>
            <person name="Pitluck S."/>
            <person name="Liolios K."/>
            <person name="Ivanova N."/>
            <person name="Mavromatis K."/>
            <person name="Mikhailova N."/>
            <person name="Pati A."/>
            <person name="Chen A."/>
            <person name="Palaniappan K."/>
            <person name="Han C."/>
            <person name="Land M."/>
            <person name="Hauser L."/>
            <person name="Pan C."/>
            <person name="Brambilla E.M."/>
            <person name="Rohde M."/>
            <person name="Spring S."/>
            <person name="Sikorski J."/>
            <person name="Wirth R."/>
            <person name="Detter J.C."/>
            <person name="Woyke T."/>
            <person name="Bristow J."/>
            <person name="Eisen J.A."/>
            <person name="Markowitz V."/>
            <person name="Hugenholtz P."/>
            <person name="Kyrpides N.C."/>
            <person name="Klenk H.P."/>
        </authorList>
    </citation>
    <scope>NUCLEOTIDE SEQUENCE [LARGE SCALE GENOMIC DNA]</scope>
    <source>
        <strain evidence="2">DSM 11699 / BSA</strain>
    </source>
</reference>
<dbReference type="HOGENOM" id="CLU_2526406_0_0_0"/>
<dbReference type="KEGG" id="dte:Dester_1308"/>
<accession>F0S165</accession>
<proteinExistence type="predicted"/>
<dbReference type="RefSeq" id="WP_013638893.1">
    <property type="nucleotide sequence ID" value="NC_015185.1"/>
</dbReference>
<organism evidence="1 2">
    <name type="scientific">Desulfurobacterium thermolithotrophum (strain DSM 11699 / BSA)</name>
    <dbReference type="NCBI Taxonomy" id="868864"/>
    <lineage>
        <taxon>Bacteria</taxon>
        <taxon>Pseudomonadati</taxon>
        <taxon>Aquificota</taxon>
        <taxon>Aquificia</taxon>
        <taxon>Desulfurobacteriales</taxon>
        <taxon>Desulfurobacteriaceae</taxon>
        <taxon>Desulfurobacterium</taxon>
    </lineage>
</organism>
<gene>
    <name evidence="1" type="ordered locus">Dester_1308</name>
</gene>
<name>F0S165_DESTD</name>